<proteinExistence type="predicted"/>
<reference evidence="1" key="1">
    <citation type="submission" date="2014-09" db="EMBL/GenBank/DDBJ databases">
        <authorList>
            <person name="Magalhaes I.L.F."/>
            <person name="Oliveira U."/>
            <person name="Santos F.R."/>
            <person name="Vidigal T.H.D.A."/>
            <person name="Brescovit A.D."/>
            <person name="Santos A.J."/>
        </authorList>
    </citation>
    <scope>NUCLEOTIDE SEQUENCE</scope>
    <source>
        <tissue evidence="1">Shoot tissue taken approximately 20 cm above the soil surface</tissue>
    </source>
</reference>
<dbReference type="AlphaFoldDB" id="A0A0A9TS06"/>
<protein>
    <submittedName>
        <fullName evidence="1">Uncharacterized protein</fullName>
    </submittedName>
</protein>
<organism evidence="1">
    <name type="scientific">Arundo donax</name>
    <name type="common">Giant reed</name>
    <name type="synonym">Donax arundinaceus</name>
    <dbReference type="NCBI Taxonomy" id="35708"/>
    <lineage>
        <taxon>Eukaryota</taxon>
        <taxon>Viridiplantae</taxon>
        <taxon>Streptophyta</taxon>
        <taxon>Embryophyta</taxon>
        <taxon>Tracheophyta</taxon>
        <taxon>Spermatophyta</taxon>
        <taxon>Magnoliopsida</taxon>
        <taxon>Liliopsida</taxon>
        <taxon>Poales</taxon>
        <taxon>Poaceae</taxon>
        <taxon>PACMAD clade</taxon>
        <taxon>Arundinoideae</taxon>
        <taxon>Arundineae</taxon>
        <taxon>Arundo</taxon>
    </lineage>
</organism>
<reference evidence="1" key="2">
    <citation type="journal article" date="2015" name="Data Brief">
        <title>Shoot transcriptome of the giant reed, Arundo donax.</title>
        <authorList>
            <person name="Barrero R.A."/>
            <person name="Guerrero F.D."/>
            <person name="Moolhuijzen P."/>
            <person name="Goolsby J.A."/>
            <person name="Tidwell J."/>
            <person name="Bellgard S.E."/>
            <person name="Bellgard M.I."/>
        </authorList>
    </citation>
    <scope>NUCLEOTIDE SEQUENCE</scope>
    <source>
        <tissue evidence="1">Shoot tissue taken approximately 20 cm above the soil surface</tissue>
    </source>
</reference>
<accession>A0A0A9TS06</accession>
<evidence type="ECO:0000313" key="1">
    <source>
        <dbReference type="EMBL" id="JAD17390.1"/>
    </source>
</evidence>
<dbReference type="EMBL" id="GBRH01280505">
    <property type="protein sequence ID" value="JAD17390.1"/>
    <property type="molecule type" value="Transcribed_RNA"/>
</dbReference>
<sequence>MTRPHGQGHIGQPLRLRLTRSANHLDN</sequence>
<name>A0A0A9TS06_ARUDO</name>